<evidence type="ECO:0000313" key="1">
    <source>
        <dbReference type="EMBL" id="CAK6959963.1"/>
    </source>
</evidence>
<reference evidence="1 2" key="1">
    <citation type="submission" date="2024-01" db="EMBL/GenBank/DDBJ databases">
        <authorList>
            <person name="Alioto T."/>
            <person name="Alioto T."/>
            <person name="Gomez Garrido J."/>
        </authorList>
    </citation>
    <scope>NUCLEOTIDE SEQUENCE [LARGE SCALE GENOMIC DNA]</scope>
</reference>
<name>A0AAV1NL94_SCOSC</name>
<organism evidence="1 2">
    <name type="scientific">Scomber scombrus</name>
    <name type="common">Atlantic mackerel</name>
    <name type="synonym">Scomber vernalis</name>
    <dbReference type="NCBI Taxonomy" id="13677"/>
    <lineage>
        <taxon>Eukaryota</taxon>
        <taxon>Metazoa</taxon>
        <taxon>Chordata</taxon>
        <taxon>Craniata</taxon>
        <taxon>Vertebrata</taxon>
        <taxon>Euteleostomi</taxon>
        <taxon>Actinopterygii</taxon>
        <taxon>Neopterygii</taxon>
        <taxon>Teleostei</taxon>
        <taxon>Neoteleostei</taxon>
        <taxon>Acanthomorphata</taxon>
        <taxon>Pelagiaria</taxon>
        <taxon>Scombriformes</taxon>
        <taxon>Scombridae</taxon>
        <taxon>Scomber</taxon>
    </lineage>
</organism>
<comment type="caution">
    <text evidence="1">The sequence shown here is derived from an EMBL/GenBank/DDBJ whole genome shotgun (WGS) entry which is preliminary data.</text>
</comment>
<dbReference type="EMBL" id="CAWUFR010000042">
    <property type="protein sequence ID" value="CAK6959963.1"/>
    <property type="molecule type" value="Genomic_DNA"/>
</dbReference>
<keyword evidence="2" id="KW-1185">Reference proteome</keyword>
<proteinExistence type="predicted"/>
<dbReference type="AlphaFoldDB" id="A0AAV1NL94"/>
<evidence type="ECO:0000313" key="2">
    <source>
        <dbReference type="Proteomes" id="UP001314229"/>
    </source>
</evidence>
<dbReference type="Proteomes" id="UP001314229">
    <property type="component" value="Unassembled WGS sequence"/>
</dbReference>
<gene>
    <name evidence="1" type="ORF">FSCOSCO3_A002292</name>
</gene>
<protein>
    <submittedName>
        <fullName evidence="1">Uncharacterized protein</fullName>
    </submittedName>
</protein>
<accession>A0AAV1NL94</accession>
<sequence length="109" mass="13097">MSVTVKSPGIPRQLMMHTNTCKIQGRVHAQSLVAHLNELESFRNDRDTAQRRLTQSSLRPESEASLETQLRWQTLTTRTRLRWTRQIWRTWRKWKKRRREKTKTAKLVS</sequence>